<dbReference type="CDD" id="cd01651">
    <property type="entry name" value="RT_G2_intron"/>
    <property type="match status" value="1"/>
</dbReference>
<keyword evidence="3" id="KW-0695">RNA-directed DNA polymerase</keyword>
<evidence type="ECO:0000259" key="2">
    <source>
        <dbReference type="PROSITE" id="PS50878"/>
    </source>
</evidence>
<reference evidence="3 4" key="1">
    <citation type="submission" date="2021-12" db="EMBL/GenBank/DDBJ databases">
        <title>Discovery of the Pendulisporaceae a myxobacterial family with distinct sporulation behavior and unique specialized metabolism.</title>
        <authorList>
            <person name="Garcia R."/>
            <person name="Popoff A."/>
            <person name="Bader C.D."/>
            <person name="Loehr J."/>
            <person name="Walesch S."/>
            <person name="Walt C."/>
            <person name="Boldt J."/>
            <person name="Bunk B."/>
            <person name="Haeckl F.J.F.P.J."/>
            <person name="Gunesch A.P."/>
            <person name="Birkelbach J."/>
            <person name="Nuebel U."/>
            <person name="Pietschmann T."/>
            <person name="Bach T."/>
            <person name="Mueller R."/>
        </authorList>
    </citation>
    <scope>NUCLEOTIDE SEQUENCE [LARGE SCALE GENOMIC DNA]</scope>
    <source>
        <strain evidence="3 4">MSr12523</strain>
    </source>
</reference>
<dbReference type="InterPro" id="IPR030931">
    <property type="entry name" value="Group_II_RT_mat"/>
</dbReference>
<organism evidence="3 4">
    <name type="scientific">Pendulispora brunnea</name>
    <dbReference type="NCBI Taxonomy" id="2905690"/>
    <lineage>
        <taxon>Bacteria</taxon>
        <taxon>Pseudomonadati</taxon>
        <taxon>Myxococcota</taxon>
        <taxon>Myxococcia</taxon>
        <taxon>Myxococcales</taxon>
        <taxon>Sorangiineae</taxon>
        <taxon>Pendulisporaceae</taxon>
        <taxon>Pendulispora</taxon>
    </lineage>
</organism>
<comment type="similarity">
    <text evidence="1">Belongs to the bacterial reverse transcriptase family.</text>
</comment>
<dbReference type="Proteomes" id="UP001379533">
    <property type="component" value="Chromosome"/>
</dbReference>
<protein>
    <submittedName>
        <fullName evidence="3">Group II intron reverse transcriptase/maturase</fullName>
        <ecNumber evidence="3">2.7.7.49</ecNumber>
    </submittedName>
</protein>
<proteinExistence type="inferred from homology"/>
<gene>
    <name evidence="3" type="primary">ltrA</name>
    <name evidence="3" type="ORF">LZC95_49370</name>
</gene>
<dbReference type="PANTHER" id="PTHR34047">
    <property type="entry name" value="NUCLEAR INTRON MATURASE 1, MITOCHONDRIAL-RELATED"/>
    <property type="match status" value="1"/>
</dbReference>
<dbReference type="Pfam" id="PF00078">
    <property type="entry name" value="RVT_1"/>
    <property type="match status" value="1"/>
</dbReference>
<evidence type="ECO:0000313" key="3">
    <source>
        <dbReference type="EMBL" id="WXA94446.1"/>
    </source>
</evidence>
<dbReference type="PANTHER" id="PTHR34047:SF8">
    <property type="entry name" value="PROTEIN YKFC"/>
    <property type="match status" value="1"/>
</dbReference>
<dbReference type="NCBIfam" id="TIGR04416">
    <property type="entry name" value="group_II_RT_mat"/>
    <property type="match status" value="1"/>
</dbReference>
<dbReference type="EC" id="2.7.7.49" evidence="3"/>
<keyword evidence="4" id="KW-1185">Reference proteome</keyword>
<dbReference type="GO" id="GO:0003964">
    <property type="term" value="F:RNA-directed DNA polymerase activity"/>
    <property type="evidence" value="ECO:0007669"/>
    <property type="project" value="UniProtKB-KW"/>
</dbReference>
<feature type="domain" description="Reverse transcriptase" evidence="2">
    <location>
        <begin position="75"/>
        <end position="323"/>
    </location>
</feature>
<keyword evidence="3" id="KW-0808">Transferase</keyword>
<dbReference type="InterPro" id="IPR043128">
    <property type="entry name" value="Rev_trsase/Diguanyl_cyclase"/>
</dbReference>
<dbReference type="SUPFAM" id="SSF56672">
    <property type="entry name" value="DNA/RNA polymerases"/>
    <property type="match status" value="1"/>
</dbReference>
<dbReference type="RefSeq" id="WP_394845052.1">
    <property type="nucleotide sequence ID" value="NZ_CP089982.1"/>
</dbReference>
<dbReference type="EMBL" id="CP089982">
    <property type="protein sequence ID" value="WXA94446.1"/>
    <property type="molecule type" value="Genomic_DNA"/>
</dbReference>
<accession>A0ABZ2KDJ4</accession>
<dbReference type="InterPro" id="IPR000477">
    <property type="entry name" value="RT_dom"/>
</dbReference>
<dbReference type="InterPro" id="IPR043502">
    <property type="entry name" value="DNA/RNA_pol_sf"/>
</dbReference>
<keyword evidence="3" id="KW-0548">Nucleotidyltransferase</keyword>
<dbReference type="PROSITE" id="PS50878">
    <property type="entry name" value="RT_POL"/>
    <property type="match status" value="1"/>
</dbReference>
<dbReference type="InterPro" id="IPR051083">
    <property type="entry name" value="GrpII_Intron_Splice-Mob/Def"/>
</dbReference>
<evidence type="ECO:0000256" key="1">
    <source>
        <dbReference type="ARBA" id="ARBA00034120"/>
    </source>
</evidence>
<evidence type="ECO:0000313" key="4">
    <source>
        <dbReference type="Proteomes" id="UP001379533"/>
    </source>
</evidence>
<sequence length="439" mass="50880">MGETKGSQTISMRLERIAELVRKFPESPLTTLAHHIDVEWLNEAYRRTRKDGATGIDGVSAEQYEEKLQENLQNLLEGVKSGMYRAPSVRRVHIPKGDGSQTRPIGIPTFEDKVLQRAIMMVLEPVYEKMFHDFSYGFRPGRSAHQACDAVWSGTMRMKGGWVLEADIEGFFNTIDHGKLREILSQRIRDGVILRLIGKWLNAGVLEGMKLSRPETGTPQGGVISPLLANIYLHEVLDEWFVREVQPRLASRAMLVRYADDFVIVFEQKEDAERVLDVLPKRFEKYGLTLHPEKTRLVRFTRPSDEEGSDDGPGTFDLLGFTHYWGLSRKGKWVVKRRTAKDRFTRAVRRISEWCRRHMHKPVTTQRQALCKKLCGHYAYYGVTSNFKAVARFKFVVQIIWRRWLSRRSQKGHVTWNRMNELLKRFPLPSPRIVHGYLT</sequence>
<name>A0ABZ2KDJ4_9BACT</name>
<dbReference type="Gene3D" id="3.30.70.270">
    <property type="match status" value="1"/>
</dbReference>